<proteinExistence type="predicted"/>
<organism evidence="2 3">
    <name type="scientific">Diploscapter pachys</name>
    <dbReference type="NCBI Taxonomy" id="2018661"/>
    <lineage>
        <taxon>Eukaryota</taxon>
        <taxon>Metazoa</taxon>
        <taxon>Ecdysozoa</taxon>
        <taxon>Nematoda</taxon>
        <taxon>Chromadorea</taxon>
        <taxon>Rhabditida</taxon>
        <taxon>Rhabditina</taxon>
        <taxon>Rhabditomorpha</taxon>
        <taxon>Rhabditoidea</taxon>
        <taxon>Rhabditidae</taxon>
        <taxon>Diploscapter</taxon>
    </lineage>
</organism>
<name>A0A2A2K390_9BILA</name>
<evidence type="ECO:0000313" key="3">
    <source>
        <dbReference type="Proteomes" id="UP000218231"/>
    </source>
</evidence>
<feature type="region of interest" description="Disordered" evidence="1">
    <location>
        <begin position="1"/>
        <end position="25"/>
    </location>
</feature>
<evidence type="ECO:0000256" key="1">
    <source>
        <dbReference type="SAM" id="MobiDB-lite"/>
    </source>
</evidence>
<evidence type="ECO:0000313" key="2">
    <source>
        <dbReference type="EMBL" id="PAV68333.1"/>
    </source>
</evidence>
<reference evidence="2 3" key="1">
    <citation type="journal article" date="2017" name="Curr. Biol.">
        <title>Genome architecture and evolution of a unichromosomal asexual nematode.</title>
        <authorList>
            <person name="Fradin H."/>
            <person name="Zegar C."/>
            <person name="Gutwein M."/>
            <person name="Lucas J."/>
            <person name="Kovtun M."/>
            <person name="Corcoran D."/>
            <person name="Baugh L.R."/>
            <person name="Kiontke K."/>
            <person name="Gunsalus K."/>
            <person name="Fitch D.H."/>
            <person name="Piano F."/>
        </authorList>
    </citation>
    <scope>NUCLEOTIDE SEQUENCE [LARGE SCALE GENOMIC DNA]</scope>
    <source>
        <strain evidence="2">PF1309</strain>
    </source>
</reference>
<dbReference type="EMBL" id="LIAE01009772">
    <property type="protein sequence ID" value="PAV68333.1"/>
    <property type="molecule type" value="Genomic_DNA"/>
</dbReference>
<sequence length="124" mass="13244">MRRAMVKQRGDATGLHRGEAQRATAEPRLAHIRTTWVSDRCIPITRQNERSIVGGVRARSSNSNCRSPATSTLTKACVSSPAPLAKLFPPLSRPSCSCSASPGKSAFHTPNAEPFATAAITRST</sequence>
<keyword evidence="3" id="KW-1185">Reference proteome</keyword>
<dbReference type="Proteomes" id="UP000218231">
    <property type="component" value="Unassembled WGS sequence"/>
</dbReference>
<comment type="caution">
    <text evidence="2">The sequence shown here is derived from an EMBL/GenBank/DDBJ whole genome shotgun (WGS) entry which is preliminary data.</text>
</comment>
<accession>A0A2A2K390</accession>
<feature type="compositionally biased region" description="Basic and acidic residues" evidence="1">
    <location>
        <begin position="8"/>
        <end position="20"/>
    </location>
</feature>
<gene>
    <name evidence="2" type="ORF">WR25_13230</name>
</gene>
<dbReference type="AlphaFoldDB" id="A0A2A2K390"/>
<protein>
    <submittedName>
        <fullName evidence="2">Uncharacterized protein</fullName>
    </submittedName>
</protein>